<comment type="caution">
    <text evidence="2">The sequence shown here is derived from an EMBL/GenBank/DDBJ whole genome shotgun (WGS) entry which is preliminary data.</text>
</comment>
<feature type="domain" description="Erythromycin biosynthesis protein CIII-like C-terminal" evidence="1">
    <location>
        <begin position="111"/>
        <end position="213"/>
    </location>
</feature>
<evidence type="ECO:0000313" key="3">
    <source>
        <dbReference type="Proteomes" id="UP000239576"/>
    </source>
</evidence>
<dbReference type="RefSeq" id="WP_106258221.1">
    <property type="nucleotide sequence ID" value="NZ_PVWK01000112.1"/>
</dbReference>
<name>A0A2T1E078_9CYAN</name>
<dbReference type="CDD" id="cd03784">
    <property type="entry name" value="GT1_Gtf-like"/>
    <property type="match status" value="1"/>
</dbReference>
<dbReference type="GO" id="GO:0016758">
    <property type="term" value="F:hexosyltransferase activity"/>
    <property type="evidence" value="ECO:0007669"/>
    <property type="project" value="UniProtKB-ARBA"/>
</dbReference>
<reference evidence="3" key="1">
    <citation type="submission" date="2018-02" db="EMBL/GenBank/DDBJ databases">
        <authorList>
            <person name="Moore K."/>
            <person name="Momper L."/>
        </authorList>
    </citation>
    <scope>NUCLEOTIDE SEQUENCE [LARGE SCALE GENOMIC DNA]</scope>
    <source>
        <strain evidence="3">ULC18</strain>
    </source>
</reference>
<reference evidence="2 3" key="2">
    <citation type="submission" date="2018-03" db="EMBL/GenBank/DDBJ databases">
        <title>The ancient ancestry and fast evolution of plastids.</title>
        <authorList>
            <person name="Moore K.R."/>
            <person name="Magnabosco C."/>
            <person name="Momper L."/>
            <person name="Gold D.A."/>
            <person name="Bosak T."/>
            <person name="Fournier G.P."/>
        </authorList>
    </citation>
    <scope>NUCLEOTIDE SEQUENCE [LARGE SCALE GENOMIC DNA]</scope>
    <source>
        <strain evidence="2 3">ULC18</strain>
    </source>
</reference>
<evidence type="ECO:0000313" key="2">
    <source>
        <dbReference type="EMBL" id="PSB26166.1"/>
    </source>
</evidence>
<dbReference type="PANTHER" id="PTHR48050:SF13">
    <property type="entry name" value="STEROL 3-BETA-GLUCOSYLTRANSFERASE UGT80A2"/>
    <property type="match status" value="1"/>
</dbReference>
<dbReference type="SUPFAM" id="SSF53756">
    <property type="entry name" value="UDP-Glycosyltransferase/glycogen phosphorylase"/>
    <property type="match status" value="1"/>
</dbReference>
<dbReference type="FunFam" id="3.40.50.2000:FF:000009">
    <property type="entry name" value="Sterol 3-beta-glucosyltransferase UGT80A2"/>
    <property type="match status" value="1"/>
</dbReference>
<organism evidence="2 3">
    <name type="scientific">Stenomitos frigidus ULC18</name>
    <dbReference type="NCBI Taxonomy" id="2107698"/>
    <lineage>
        <taxon>Bacteria</taxon>
        <taxon>Bacillati</taxon>
        <taxon>Cyanobacteriota</taxon>
        <taxon>Cyanophyceae</taxon>
        <taxon>Leptolyngbyales</taxon>
        <taxon>Leptolyngbyaceae</taxon>
        <taxon>Stenomitos</taxon>
    </lineage>
</organism>
<dbReference type="Proteomes" id="UP000239576">
    <property type="component" value="Unassembled WGS sequence"/>
</dbReference>
<gene>
    <name evidence="2" type="ORF">C7B82_20645</name>
</gene>
<dbReference type="InterPro" id="IPR010610">
    <property type="entry name" value="EryCIII-like_C"/>
</dbReference>
<dbReference type="InterPro" id="IPR002213">
    <property type="entry name" value="UDP_glucos_trans"/>
</dbReference>
<dbReference type="PANTHER" id="PTHR48050">
    <property type="entry name" value="STEROL 3-BETA-GLUCOSYLTRANSFERASE"/>
    <property type="match status" value="1"/>
</dbReference>
<dbReference type="Gene3D" id="3.40.50.2000">
    <property type="entry name" value="Glycogen Phosphorylase B"/>
    <property type="match status" value="2"/>
</dbReference>
<protein>
    <recommendedName>
        <fullName evidence="1">Erythromycin biosynthesis protein CIII-like C-terminal domain-containing protein</fullName>
    </recommendedName>
</protein>
<dbReference type="AlphaFoldDB" id="A0A2T1E078"/>
<proteinExistence type="predicted"/>
<dbReference type="InterPro" id="IPR050426">
    <property type="entry name" value="Glycosyltransferase_28"/>
</dbReference>
<sequence length="231" mass="25344">MENTWVAERLNLVAVSPQICRRPPDWDEQNVVCGFLNPPAGLQSDSLPDGLEEFLSSGPPPVYFTFGSMLMPNSYAYISATLAIWREAVERVGCRAIFQVPTDKIEGFSSDDKVFMATWVPYSQAFPRCEMIVHHGGAGTTQSTLLAGRPSVIVAHVSDQFFWGQELERLGVASKTLKRKGLKAAHLANGIQNILRNPSIALVASEIGKRMAMEDGVTTAISCFEKRVLGK</sequence>
<accession>A0A2T1E078</accession>
<dbReference type="Pfam" id="PF06722">
    <property type="entry name" value="EryCIII-like_C"/>
    <property type="match status" value="1"/>
</dbReference>
<evidence type="ECO:0000259" key="1">
    <source>
        <dbReference type="Pfam" id="PF06722"/>
    </source>
</evidence>
<dbReference type="OrthoDB" id="9805366at2"/>
<dbReference type="EMBL" id="PVWK01000112">
    <property type="protein sequence ID" value="PSB26166.1"/>
    <property type="molecule type" value="Genomic_DNA"/>
</dbReference>
<keyword evidence="3" id="KW-1185">Reference proteome</keyword>
<dbReference type="GO" id="GO:0017000">
    <property type="term" value="P:antibiotic biosynthetic process"/>
    <property type="evidence" value="ECO:0007669"/>
    <property type="project" value="UniProtKB-ARBA"/>
</dbReference>
<dbReference type="GO" id="GO:0008194">
    <property type="term" value="F:UDP-glycosyltransferase activity"/>
    <property type="evidence" value="ECO:0007669"/>
    <property type="project" value="InterPro"/>
</dbReference>